<organism evidence="2 3">
    <name type="scientific">Dibothriocephalus latus</name>
    <name type="common">Fish tapeworm</name>
    <name type="synonym">Diphyllobothrium latum</name>
    <dbReference type="NCBI Taxonomy" id="60516"/>
    <lineage>
        <taxon>Eukaryota</taxon>
        <taxon>Metazoa</taxon>
        <taxon>Spiralia</taxon>
        <taxon>Lophotrochozoa</taxon>
        <taxon>Platyhelminthes</taxon>
        <taxon>Cestoda</taxon>
        <taxon>Eucestoda</taxon>
        <taxon>Diphyllobothriidea</taxon>
        <taxon>Diphyllobothriidae</taxon>
        <taxon>Dibothriocephalus</taxon>
    </lineage>
</organism>
<evidence type="ECO:0000313" key="3">
    <source>
        <dbReference type="Proteomes" id="UP000281553"/>
    </source>
</evidence>
<dbReference type="Proteomes" id="UP000281553">
    <property type="component" value="Unassembled WGS sequence"/>
</dbReference>
<evidence type="ECO:0000313" key="2">
    <source>
        <dbReference type="EMBL" id="VDK74311.1"/>
    </source>
</evidence>
<sequence length="250" mass="28567">MPQSCTLARQRIARLHAWTLSLAAVILAAMPHFGTRRSSGMTCAPRSSFFLISSSVSTRETELTATNFSSEEIPTTDSVDLTEFTVLKELLKLKETKSPSPDGIPAKLLKELAGFRSWPYPLPYIYRRLCAKIRCPDIIFLSSPPEEEEGASSGTRLYFIDDCISGFDCEFIMFADDLKRWKVMRKEEDEGNLQANLHRLEQRSTELLLPFNVDKCKIMRFRRTSTSHRKVYHVNRTPLPEVEAQKDLDI</sequence>
<gene>
    <name evidence="2" type="ORF">DILT_LOCUS2570</name>
</gene>
<name>A0A3P6UB77_DIBLA</name>
<accession>A0A3P6UB77</accession>
<reference evidence="2 3" key="1">
    <citation type="submission" date="2018-11" db="EMBL/GenBank/DDBJ databases">
        <authorList>
            <consortium name="Pathogen Informatics"/>
        </authorList>
    </citation>
    <scope>NUCLEOTIDE SEQUENCE [LARGE SCALE GENOMIC DNA]</scope>
</reference>
<keyword evidence="3" id="KW-1185">Reference proteome</keyword>
<feature type="transmembrane region" description="Helical" evidence="1">
    <location>
        <begin position="12"/>
        <end position="33"/>
    </location>
</feature>
<protein>
    <recommendedName>
        <fullName evidence="4">Reverse transcriptase domain-containing protein</fullName>
    </recommendedName>
</protein>
<keyword evidence="1" id="KW-0812">Transmembrane</keyword>
<evidence type="ECO:0000256" key="1">
    <source>
        <dbReference type="SAM" id="Phobius"/>
    </source>
</evidence>
<keyword evidence="1" id="KW-1133">Transmembrane helix</keyword>
<dbReference type="EMBL" id="UYRU01042299">
    <property type="protein sequence ID" value="VDK74311.1"/>
    <property type="molecule type" value="Genomic_DNA"/>
</dbReference>
<evidence type="ECO:0008006" key="4">
    <source>
        <dbReference type="Google" id="ProtNLM"/>
    </source>
</evidence>
<proteinExistence type="predicted"/>
<dbReference type="AlphaFoldDB" id="A0A3P6UB77"/>
<dbReference type="OrthoDB" id="10063766at2759"/>
<keyword evidence="1" id="KW-0472">Membrane</keyword>